<feature type="domain" description="XLF-like coiled-coil region" evidence="10">
    <location>
        <begin position="123"/>
        <end position="175"/>
    </location>
</feature>
<keyword evidence="5" id="KW-0539">Nucleus</keyword>
<evidence type="ECO:0000259" key="9">
    <source>
        <dbReference type="Pfam" id="PF09302"/>
    </source>
</evidence>
<feature type="region of interest" description="Disordered" evidence="8">
    <location>
        <begin position="259"/>
        <end position="557"/>
    </location>
</feature>
<dbReference type="InterPro" id="IPR053829">
    <property type="entry name" value="XLF-like_CC"/>
</dbReference>
<dbReference type="GO" id="GO:0032807">
    <property type="term" value="C:DNA ligase IV complex"/>
    <property type="evidence" value="ECO:0007669"/>
    <property type="project" value="TreeGrafter"/>
</dbReference>
<protein>
    <recommendedName>
        <fullName evidence="7">Non-homologous end-joining factor 1</fullName>
    </recommendedName>
</protein>
<dbReference type="Gene3D" id="2.170.210.10">
    <property type="entry name" value="DNA double-strand break repair and VJ recombination XRCC4, N-terminal"/>
    <property type="match status" value="1"/>
</dbReference>
<dbReference type="Pfam" id="PF09302">
    <property type="entry name" value="XLF"/>
    <property type="match status" value="1"/>
</dbReference>
<dbReference type="CDD" id="cd22285">
    <property type="entry name" value="HD_XLF_N"/>
    <property type="match status" value="1"/>
</dbReference>
<name>A0A9W4MYK2_PENOL</name>
<keyword evidence="12" id="KW-1185">Reference proteome</keyword>
<evidence type="ECO:0000256" key="5">
    <source>
        <dbReference type="ARBA" id="ARBA00023242"/>
    </source>
</evidence>
<dbReference type="EMBL" id="CAJVOS010000040">
    <property type="protein sequence ID" value="CAG8187373.1"/>
    <property type="molecule type" value="Genomic_DNA"/>
</dbReference>
<comment type="subcellular location">
    <subcellularLocation>
        <location evidence="1">Nucleus</location>
    </subcellularLocation>
</comment>
<evidence type="ECO:0000313" key="12">
    <source>
        <dbReference type="Proteomes" id="UP001153618"/>
    </source>
</evidence>
<evidence type="ECO:0000256" key="1">
    <source>
        <dbReference type="ARBA" id="ARBA00004123"/>
    </source>
</evidence>
<sequence>MSPKWERFDMSGESVPPLLFQYTWTKQGYEIYITDLINIWSEQLSQKQIIKRAEEDATTIDPGEDPAQLTVLLEKIEEALQKGKDSAILSSGAQTNSLEVKTTTILPAPLEPLIWSLKLTKKPPSYMTSKVLLPLLKEETAWELRQRSLLQQLKQKDLVLNKLLDKMQTMSVDLGTVFPSAAGSRTSRKGTTRSEAARFVKGLEPFDEQTWLAKTGSSDGGLASNLLQKITGSGGPHDLPTFSQPQEEWWHNLTGLSGTTASKVSQESEKSPHIDRDHEEPDQTSHVDIEGETTASSDDDDDNDEFQRQKTPPKLKPDSVRISRSPSGQKPRTKSPSPVPLPEPDDESTASDSDPEPEPEPRRNRIPTVSKSPKSPSSEPQEKPNRKKGGLGVIGGKKPKAESSATPTQPCSYPEPQGPQKSPQEDKIDDNPLPVTSTLPLGENKVKRPGKLGMIGGKAKTKVQAPVPNDPSPIVETRALSPDQSLATKLKDTKEATTNPVYEEDSTLPASRATEKPISAPPTELETDKQRADRRREELKRSLEARSKVPAKKKRKF</sequence>
<dbReference type="AlphaFoldDB" id="A0A9W4MYK2"/>
<dbReference type="OrthoDB" id="2155935at2759"/>
<feature type="compositionally biased region" description="Basic and acidic residues" evidence="8">
    <location>
        <begin position="266"/>
        <end position="289"/>
    </location>
</feature>
<feature type="compositionally biased region" description="Acidic residues" evidence="8">
    <location>
        <begin position="343"/>
        <end position="358"/>
    </location>
</feature>
<evidence type="ECO:0000313" key="11">
    <source>
        <dbReference type="EMBL" id="CAG8187373.1"/>
    </source>
</evidence>
<evidence type="ECO:0000256" key="3">
    <source>
        <dbReference type="ARBA" id="ARBA00023125"/>
    </source>
</evidence>
<dbReference type="Proteomes" id="UP001153618">
    <property type="component" value="Unassembled WGS sequence"/>
</dbReference>
<evidence type="ECO:0000256" key="6">
    <source>
        <dbReference type="ARBA" id="ARBA00025747"/>
    </source>
</evidence>
<evidence type="ECO:0000259" key="10">
    <source>
        <dbReference type="Pfam" id="PF21928"/>
    </source>
</evidence>
<comment type="similarity">
    <text evidence="6">Belongs to the XRCC4-XLF family. XLF subfamily.</text>
</comment>
<dbReference type="Pfam" id="PF21928">
    <property type="entry name" value="XLF_CC"/>
    <property type="match status" value="1"/>
</dbReference>
<accession>A0A9W4MYK2</accession>
<feature type="compositionally biased region" description="Basic and acidic residues" evidence="8">
    <location>
        <begin position="526"/>
        <end position="547"/>
    </location>
</feature>
<dbReference type="PANTHER" id="PTHR32235:SF1">
    <property type="entry name" value="NON-HOMOLOGOUS END-JOINING FACTOR 1"/>
    <property type="match status" value="1"/>
</dbReference>
<feature type="domain" description="XLF-like N-terminal" evidence="9">
    <location>
        <begin position="4"/>
        <end position="121"/>
    </location>
</feature>
<organism evidence="11 12">
    <name type="scientific">Penicillium olsonii</name>
    <dbReference type="NCBI Taxonomy" id="99116"/>
    <lineage>
        <taxon>Eukaryota</taxon>
        <taxon>Fungi</taxon>
        <taxon>Dikarya</taxon>
        <taxon>Ascomycota</taxon>
        <taxon>Pezizomycotina</taxon>
        <taxon>Eurotiomycetes</taxon>
        <taxon>Eurotiomycetidae</taxon>
        <taxon>Eurotiales</taxon>
        <taxon>Aspergillaceae</taxon>
        <taxon>Penicillium</taxon>
    </lineage>
</organism>
<keyword evidence="2" id="KW-0227">DNA damage</keyword>
<dbReference type="GO" id="GO:0045027">
    <property type="term" value="F:DNA end binding"/>
    <property type="evidence" value="ECO:0007669"/>
    <property type="project" value="TreeGrafter"/>
</dbReference>
<dbReference type="InterPro" id="IPR015381">
    <property type="entry name" value="XLF-like_N"/>
</dbReference>
<dbReference type="InterPro" id="IPR052287">
    <property type="entry name" value="NHEJ_factor"/>
</dbReference>
<keyword evidence="3" id="KW-0238">DNA-binding</keyword>
<keyword evidence="4" id="KW-0234">DNA repair</keyword>
<proteinExistence type="inferred from homology"/>
<gene>
    <name evidence="11" type="ORF">POLS_LOCUS7119</name>
</gene>
<feature type="compositionally biased region" description="Polar residues" evidence="8">
    <location>
        <begin position="322"/>
        <end position="336"/>
    </location>
</feature>
<dbReference type="InterPro" id="IPR038051">
    <property type="entry name" value="XRCC4-like_N_sf"/>
</dbReference>
<feature type="compositionally biased region" description="Low complexity" evidence="8">
    <location>
        <begin position="370"/>
        <end position="379"/>
    </location>
</feature>
<evidence type="ECO:0000256" key="4">
    <source>
        <dbReference type="ARBA" id="ARBA00023204"/>
    </source>
</evidence>
<evidence type="ECO:0000256" key="7">
    <source>
        <dbReference type="ARBA" id="ARBA00044529"/>
    </source>
</evidence>
<dbReference type="GO" id="GO:0006303">
    <property type="term" value="P:double-strand break repair via nonhomologous end joining"/>
    <property type="evidence" value="ECO:0007669"/>
    <property type="project" value="UniProtKB-ARBA"/>
</dbReference>
<evidence type="ECO:0000256" key="2">
    <source>
        <dbReference type="ARBA" id="ARBA00022763"/>
    </source>
</evidence>
<comment type="caution">
    <text evidence="11">The sequence shown here is derived from an EMBL/GenBank/DDBJ whole genome shotgun (WGS) entry which is preliminary data.</text>
</comment>
<evidence type="ECO:0000256" key="8">
    <source>
        <dbReference type="SAM" id="MobiDB-lite"/>
    </source>
</evidence>
<reference evidence="11" key="1">
    <citation type="submission" date="2021-07" db="EMBL/GenBank/DDBJ databases">
        <authorList>
            <person name="Branca A.L. A."/>
        </authorList>
    </citation>
    <scope>NUCLEOTIDE SEQUENCE</scope>
</reference>
<dbReference type="PANTHER" id="PTHR32235">
    <property type="entry name" value="NON-HOMOLOGOUS END-JOINING FACTOR 1"/>
    <property type="match status" value="1"/>
</dbReference>